<dbReference type="AlphaFoldDB" id="A0A814P247"/>
<dbReference type="InterPro" id="IPR036397">
    <property type="entry name" value="RNaseH_sf"/>
</dbReference>
<protein>
    <submittedName>
        <fullName evidence="4">Uncharacterized protein</fullName>
    </submittedName>
</protein>
<evidence type="ECO:0000313" key="4">
    <source>
        <dbReference type="EMBL" id="CAF1097998.1"/>
    </source>
</evidence>
<dbReference type="Pfam" id="PF02170">
    <property type="entry name" value="PAZ"/>
    <property type="match status" value="1"/>
</dbReference>
<dbReference type="InterPro" id="IPR032474">
    <property type="entry name" value="Argonaute_N"/>
</dbReference>
<evidence type="ECO:0000256" key="1">
    <source>
        <dbReference type="SAM" id="MobiDB-lite"/>
    </source>
</evidence>
<comment type="caution">
    <text evidence="4">The sequence shown here is derived from an EMBL/GenBank/DDBJ whole genome shotgun (WGS) entry which is preliminary data.</text>
</comment>
<dbReference type="Gene3D" id="2.170.260.10">
    <property type="entry name" value="paz domain"/>
    <property type="match status" value="1"/>
</dbReference>
<dbReference type="SMART" id="SM00950">
    <property type="entry name" value="Piwi"/>
    <property type="match status" value="1"/>
</dbReference>
<feature type="region of interest" description="Disordered" evidence="1">
    <location>
        <begin position="142"/>
        <end position="162"/>
    </location>
</feature>
<dbReference type="Pfam" id="PF08699">
    <property type="entry name" value="ArgoL1"/>
    <property type="match status" value="1"/>
</dbReference>
<feature type="region of interest" description="Disordered" evidence="1">
    <location>
        <begin position="1"/>
        <end position="58"/>
    </location>
</feature>
<dbReference type="InterPro" id="IPR036085">
    <property type="entry name" value="PAZ_dom_sf"/>
</dbReference>
<evidence type="ECO:0000313" key="7">
    <source>
        <dbReference type="Proteomes" id="UP000663855"/>
    </source>
</evidence>
<dbReference type="PANTHER" id="PTHR22891">
    <property type="entry name" value="EUKARYOTIC TRANSLATION INITIATION FACTOR 2C"/>
    <property type="match status" value="1"/>
</dbReference>
<dbReference type="SUPFAM" id="SSF53098">
    <property type="entry name" value="Ribonuclease H-like"/>
    <property type="match status" value="1"/>
</dbReference>
<organism evidence="4 7">
    <name type="scientific">Rotaria magnacalcarata</name>
    <dbReference type="NCBI Taxonomy" id="392030"/>
    <lineage>
        <taxon>Eukaryota</taxon>
        <taxon>Metazoa</taxon>
        <taxon>Spiralia</taxon>
        <taxon>Gnathifera</taxon>
        <taxon>Rotifera</taxon>
        <taxon>Eurotatoria</taxon>
        <taxon>Bdelloidea</taxon>
        <taxon>Philodinida</taxon>
        <taxon>Philodinidae</taxon>
        <taxon>Rotaria</taxon>
    </lineage>
</organism>
<evidence type="ECO:0000259" key="2">
    <source>
        <dbReference type="PROSITE" id="PS50821"/>
    </source>
</evidence>
<name>A0A814P247_9BILA</name>
<dbReference type="Gene3D" id="3.30.420.10">
    <property type="entry name" value="Ribonuclease H-like superfamily/Ribonuclease H"/>
    <property type="match status" value="1"/>
</dbReference>
<dbReference type="Pfam" id="PF16486">
    <property type="entry name" value="ArgoN"/>
    <property type="match status" value="1"/>
</dbReference>
<reference evidence="4" key="1">
    <citation type="submission" date="2021-02" db="EMBL/GenBank/DDBJ databases">
        <authorList>
            <person name="Nowell W R."/>
        </authorList>
    </citation>
    <scope>NUCLEOTIDE SEQUENCE</scope>
</reference>
<dbReference type="EMBL" id="CAJNOV010002291">
    <property type="protein sequence ID" value="CAF1097998.1"/>
    <property type="molecule type" value="Genomic_DNA"/>
</dbReference>
<feature type="domain" description="Piwi" evidence="3">
    <location>
        <begin position="662"/>
        <end position="991"/>
    </location>
</feature>
<dbReference type="InterPro" id="IPR003165">
    <property type="entry name" value="Piwi"/>
</dbReference>
<dbReference type="Pfam" id="PF02171">
    <property type="entry name" value="Piwi"/>
    <property type="match status" value="1"/>
</dbReference>
<dbReference type="PROSITE" id="PS50822">
    <property type="entry name" value="PIWI"/>
    <property type="match status" value="1"/>
</dbReference>
<feature type="region of interest" description="Disordered" evidence="1">
    <location>
        <begin position="105"/>
        <end position="129"/>
    </location>
</feature>
<dbReference type="OrthoDB" id="10252740at2759"/>
<sequence length="1032" mass="117293">MSSNTHQSQSKNKKQRRKNARAALQQTHPSESEHAEVDLAQEILSTEQKHVETSDVLLKPEAIQQLPLTTDSPVEPLEDNALAAVSKSEASSNGAVAATAIVDNDKNDCTPNEEMISSSPRPTPPTARRRMKRNPIVSAIPLLPPIKNSTGPPPKPAPGTLGTPTQVYVNHFPVKVAPNIILYQYDAVVEKPNFRPPNIWEEVPSRDHRRRFVEKLAKNNAFDFTYWYDEGKCFYSTTNISKRQFPLIYTLPPDQNENLRLCVLKLAGQWSTATITNYLNSPNSDVPTSAVRILETLLKQALSPISHCEGSLFYRNEPKPDVSLPDGFELRLGFFQALCLTQAGLTLNLQTTLTKFYPHVDVLDFIEVHLNKDIRKYGMTINDYEKVKMALRGCKITTRQSNYTQIYQIRSFSDVPERQVFDFIKETHVNGQNLASPIKYNLIDYYKHEKKIKLDYPKLRCLQCYFLHERNDPKHLPIELCRILQWQECERESVAEQRNRQSHSIPTPEQRYIDIMSSLKSCQYRAPPTLPLCKAVQLSVDDKEMKLIKARILHPPVINNNNAEITMGRINLKGKFVEPFKLTSITFAYFGPIVSPLPAPKKILMEKFVTSFNKMATAFRLGPIQTCTRDAVHIVENEENRDKNLAAINTCFCYRKKQNCQLVVCIMDSNWNELRANIKQNGTVTYGIATQCLLYSKLQEQMDKFQRRPRGHPDRILDNMCENLLRKINFKMQGINTQVDLHIKTTASSGVASAKSKKEDAWQFMGADVIHPVCRQDKPSIAAVVGSGDSICSTSAVRVCKQWPKTGKCAIEAIIELRQMVGELLEYYREWNGQLANKIVFYRDGVDDGQFARVLNFEIPQIKAAFKDVYENQPLPLLTFIVVKKRHHTRFFIVNDRNETANISPGLVVDTDVVHPGQFSFFLNSHKALQGTNRPALYHVLHDEINFTSDELQLLTYYLCFTDPRSSTSEAIPSLIHQADLAASNARDLFPETDTSTTDGYAADALEEPTLIDIATEHLRVHDNMRDTPHFG</sequence>
<accession>A0A814P247</accession>
<dbReference type="GO" id="GO:0003723">
    <property type="term" value="F:RNA binding"/>
    <property type="evidence" value="ECO:0007669"/>
    <property type="project" value="InterPro"/>
</dbReference>
<evidence type="ECO:0000259" key="3">
    <source>
        <dbReference type="PROSITE" id="PS50822"/>
    </source>
</evidence>
<feature type="domain" description="PAZ" evidence="2">
    <location>
        <begin position="361"/>
        <end position="485"/>
    </location>
</feature>
<dbReference type="InterPro" id="IPR003100">
    <property type="entry name" value="PAZ_dom"/>
</dbReference>
<gene>
    <name evidence="4" type="ORF">CJN711_LOCUS7008</name>
    <name evidence="5" type="ORF">KQP761_LOCUS12536</name>
    <name evidence="6" type="ORF">MBJ925_LOCUS20537</name>
</gene>
<dbReference type="SUPFAM" id="SSF101690">
    <property type="entry name" value="PAZ domain"/>
    <property type="match status" value="1"/>
</dbReference>
<feature type="compositionally biased region" description="Basic residues" evidence="1">
    <location>
        <begin position="11"/>
        <end position="20"/>
    </location>
</feature>
<evidence type="ECO:0000313" key="5">
    <source>
        <dbReference type="EMBL" id="CAF1461326.1"/>
    </source>
</evidence>
<evidence type="ECO:0000313" key="6">
    <source>
        <dbReference type="EMBL" id="CAF2092040.1"/>
    </source>
</evidence>
<dbReference type="InterPro" id="IPR014811">
    <property type="entry name" value="ArgoL1"/>
</dbReference>
<dbReference type="Gene3D" id="3.40.50.2300">
    <property type="match status" value="1"/>
</dbReference>
<dbReference type="EMBL" id="CAJNRE010010561">
    <property type="protein sequence ID" value="CAF2092040.1"/>
    <property type="molecule type" value="Genomic_DNA"/>
</dbReference>
<proteinExistence type="predicted"/>
<dbReference type="Proteomes" id="UP000663855">
    <property type="component" value="Unassembled WGS sequence"/>
</dbReference>
<dbReference type="Proteomes" id="UP000663834">
    <property type="component" value="Unassembled WGS sequence"/>
</dbReference>
<dbReference type="EMBL" id="CAJNOW010005747">
    <property type="protein sequence ID" value="CAF1461326.1"/>
    <property type="molecule type" value="Genomic_DNA"/>
</dbReference>
<dbReference type="InterPro" id="IPR012337">
    <property type="entry name" value="RNaseH-like_sf"/>
</dbReference>
<dbReference type="CDD" id="cd02846">
    <property type="entry name" value="PAZ_argonaute_like"/>
    <property type="match status" value="1"/>
</dbReference>
<dbReference type="Proteomes" id="UP000663824">
    <property type="component" value="Unassembled WGS sequence"/>
</dbReference>
<dbReference type="PROSITE" id="PS50821">
    <property type="entry name" value="PAZ"/>
    <property type="match status" value="1"/>
</dbReference>